<dbReference type="AlphaFoldDB" id="A0A9J6RKQ6"/>
<dbReference type="Proteomes" id="UP001069090">
    <property type="component" value="Unassembled WGS sequence"/>
</dbReference>
<dbReference type="PANTHER" id="PTHR24422">
    <property type="entry name" value="CHEMOTAXIS PROTEIN METHYLTRANSFERASE"/>
    <property type="match status" value="1"/>
</dbReference>
<evidence type="ECO:0000313" key="7">
    <source>
        <dbReference type="EMBL" id="MCZ0864573.1"/>
    </source>
</evidence>
<dbReference type="GO" id="GO:0008983">
    <property type="term" value="F:protein-glutamate O-methyltransferase activity"/>
    <property type="evidence" value="ECO:0007669"/>
    <property type="project" value="UniProtKB-EC"/>
</dbReference>
<dbReference type="SUPFAM" id="SSF53335">
    <property type="entry name" value="S-adenosyl-L-methionine-dependent methyltransferases"/>
    <property type="match status" value="1"/>
</dbReference>
<evidence type="ECO:0000313" key="8">
    <source>
        <dbReference type="Proteomes" id="UP001069090"/>
    </source>
</evidence>
<comment type="caution">
    <text evidence="7">The sequence shown here is derived from an EMBL/GenBank/DDBJ whole genome shotgun (WGS) entry which is preliminary data.</text>
</comment>
<dbReference type="InterPro" id="IPR022642">
    <property type="entry name" value="CheR_C"/>
</dbReference>
<dbReference type="GO" id="GO:0032259">
    <property type="term" value="P:methylation"/>
    <property type="evidence" value="ECO:0007669"/>
    <property type="project" value="UniProtKB-KW"/>
</dbReference>
<dbReference type="InterPro" id="IPR050903">
    <property type="entry name" value="Bact_Chemotaxis_MeTrfase"/>
</dbReference>
<dbReference type="SMART" id="SM00138">
    <property type="entry name" value="MeTrc"/>
    <property type="match status" value="1"/>
</dbReference>
<comment type="catalytic activity">
    <reaction evidence="1">
        <text>L-glutamyl-[protein] + S-adenosyl-L-methionine = [protein]-L-glutamate 5-O-methyl ester + S-adenosyl-L-homocysteine</text>
        <dbReference type="Rhea" id="RHEA:24452"/>
        <dbReference type="Rhea" id="RHEA-COMP:10208"/>
        <dbReference type="Rhea" id="RHEA-COMP:10311"/>
        <dbReference type="ChEBI" id="CHEBI:29973"/>
        <dbReference type="ChEBI" id="CHEBI:57856"/>
        <dbReference type="ChEBI" id="CHEBI:59789"/>
        <dbReference type="ChEBI" id="CHEBI:82795"/>
        <dbReference type="EC" id="2.1.1.80"/>
    </reaction>
</comment>
<dbReference type="PRINTS" id="PR00996">
    <property type="entry name" value="CHERMTFRASE"/>
</dbReference>
<dbReference type="EMBL" id="JAPTGG010000003">
    <property type="protein sequence ID" value="MCZ0864573.1"/>
    <property type="molecule type" value="Genomic_DNA"/>
</dbReference>
<dbReference type="CDD" id="cd02440">
    <property type="entry name" value="AdoMet_MTases"/>
    <property type="match status" value="1"/>
</dbReference>
<dbReference type="PROSITE" id="PS50123">
    <property type="entry name" value="CHER"/>
    <property type="match status" value="1"/>
</dbReference>
<feature type="domain" description="CheR-type methyltransferase" evidence="6">
    <location>
        <begin position="5"/>
        <end position="261"/>
    </location>
</feature>
<dbReference type="InterPro" id="IPR029063">
    <property type="entry name" value="SAM-dependent_MTases_sf"/>
</dbReference>
<dbReference type="InterPro" id="IPR022641">
    <property type="entry name" value="CheR_N"/>
</dbReference>
<evidence type="ECO:0000256" key="5">
    <source>
        <dbReference type="ARBA" id="ARBA00022691"/>
    </source>
</evidence>
<evidence type="ECO:0000256" key="1">
    <source>
        <dbReference type="ARBA" id="ARBA00001541"/>
    </source>
</evidence>
<organism evidence="7 8">
    <name type="scientific">Dasania phycosphaerae</name>
    <dbReference type="NCBI Taxonomy" id="2950436"/>
    <lineage>
        <taxon>Bacteria</taxon>
        <taxon>Pseudomonadati</taxon>
        <taxon>Pseudomonadota</taxon>
        <taxon>Gammaproteobacteria</taxon>
        <taxon>Cellvibrionales</taxon>
        <taxon>Spongiibacteraceae</taxon>
        <taxon>Dasania</taxon>
    </lineage>
</organism>
<keyword evidence="5" id="KW-0949">S-adenosyl-L-methionine</keyword>
<keyword evidence="4" id="KW-0808">Transferase</keyword>
<accession>A0A9J6RKQ6</accession>
<proteinExistence type="predicted"/>
<gene>
    <name evidence="7" type="ORF">O0V09_05140</name>
</gene>
<protein>
    <recommendedName>
        <fullName evidence="2">protein-glutamate O-methyltransferase</fullName>
        <ecNumber evidence="2">2.1.1.80</ecNumber>
    </recommendedName>
</protein>
<evidence type="ECO:0000256" key="3">
    <source>
        <dbReference type="ARBA" id="ARBA00022603"/>
    </source>
</evidence>
<dbReference type="Pfam" id="PF03705">
    <property type="entry name" value="CheR_N"/>
    <property type="match status" value="1"/>
</dbReference>
<dbReference type="EC" id="2.1.1.80" evidence="2"/>
<dbReference type="SUPFAM" id="SSF47757">
    <property type="entry name" value="Chemotaxis receptor methyltransferase CheR, N-terminal domain"/>
    <property type="match status" value="1"/>
</dbReference>
<sequence length="287" mass="33028">MASWAYEPLAPLSDKQYEQWQALLEQRTGICFMQHRSILQAGLVLRMREIGISDYDEYFQQVSAVPQGAIEWSLLVDRISVKETSFFRDADAFNAVKQFLLNRLDAQQRPQDDTLEIWSVGCSTGEEAYSLAMVASDMVDYTQAKIFIGVTATDISSTALSYARRGAYAPRKLERMPAETKIKYFSEQEDKHFQVVPSLKQKLCFTQGNILELEQAPAIKMDIIYCQNVLIYFQRWRHKQILDMFAERLKPGGLLVMGAGEVTQWNHPKMKRLADERVLAYLHAHEQ</sequence>
<dbReference type="RefSeq" id="WP_258330725.1">
    <property type="nucleotide sequence ID" value="NZ_JAPTGG010000003.1"/>
</dbReference>
<reference evidence="7 8" key="1">
    <citation type="submission" date="2022-12" db="EMBL/GenBank/DDBJ databases">
        <title>Dasania phycosphaerae sp. nov., isolated from particulate material of the south coast of Korea.</title>
        <authorList>
            <person name="Jiang Y."/>
        </authorList>
    </citation>
    <scope>NUCLEOTIDE SEQUENCE [LARGE SCALE GENOMIC DNA]</scope>
    <source>
        <strain evidence="7 8">GY-19</strain>
    </source>
</reference>
<dbReference type="Gene3D" id="1.10.155.10">
    <property type="entry name" value="Chemotaxis receptor methyltransferase CheR, N-terminal domain"/>
    <property type="match status" value="1"/>
</dbReference>
<name>A0A9J6RKQ6_9GAMM</name>
<dbReference type="Pfam" id="PF01739">
    <property type="entry name" value="CheR"/>
    <property type="match status" value="1"/>
</dbReference>
<dbReference type="InterPro" id="IPR000780">
    <property type="entry name" value="CheR_MeTrfase"/>
</dbReference>
<dbReference type="Gene3D" id="3.40.50.150">
    <property type="entry name" value="Vaccinia Virus protein VP39"/>
    <property type="match status" value="1"/>
</dbReference>
<keyword evidence="3" id="KW-0489">Methyltransferase</keyword>
<evidence type="ECO:0000256" key="2">
    <source>
        <dbReference type="ARBA" id="ARBA00012534"/>
    </source>
</evidence>
<dbReference type="PANTHER" id="PTHR24422:SF19">
    <property type="entry name" value="CHEMOTAXIS PROTEIN METHYLTRANSFERASE"/>
    <property type="match status" value="1"/>
</dbReference>
<dbReference type="InterPro" id="IPR036804">
    <property type="entry name" value="CheR_N_sf"/>
</dbReference>
<evidence type="ECO:0000259" key="6">
    <source>
        <dbReference type="PROSITE" id="PS50123"/>
    </source>
</evidence>
<evidence type="ECO:0000256" key="4">
    <source>
        <dbReference type="ARBA" id="ARBA00022679"/>
    </source>
</evidence>
<keyword evidence="8" id="KW-1185">Reference proteome</keyword>